<dbReference type="PANTHER" id="PTHR11122">
    <property type="entry name" value="APOSPORY-ASSOCIATED PROTEIN C-RELATED"/>
    <property type="match status" value="1"/>
</dbReference>
<comment type="similarity">
    <text evidence="2 5">Belongs to the glucose-6-phosphate 1-epimerase family.</text>
</comment>
<dbReference type="PIRSF" id="PIRSF016020">
    <property type="entry name" value="PHexose_mutarotase"/>
    <property type="match status" value="1"/>
</dbReference>
<dbReference type="STRING" id="35608.A0A2U1LIV4"/>
<dbReference type="PANTHER" id="PTHR11122:SF44">
    <property type="entry name" value="GLUCOSE-6-PHOSPHATE 1-EPIMERASE"/>
    <property type="match status" value="1"/>
</dbReference>
<evidence type="ECO:0000256" key="6">
    <source>
        <dbReference type="PIRSR" id="PIRSR016020-2"/>
    </source>
</evidence>
<reference evidence="7 8" key="1">
    <citation type="journal article" date="2018" name="Mol. Plant">
        <title>The genome of Artemisia annua provides insight into the evolution of Asteraceae family and artemisinin biosynthesis.</title>
        <authorList>
            <person name="Shen Q."/>
            <person name="Zhang L."/>
            <person name="Liao Z."/>
            <person name="Wang S."/>
            <person name="Yan T."/>
            <person name="Shi P."/>
            <person name="Liu M."/>
            <person name="Fu X."/>
            <person name="Pan Q."/>
            <person name="Wang Y."/>
            <person name="Lv Z."/>
            <person name="Lu X."/>
            <person name="Zhang F."/>
            <person name="Jiang W."/>
            <person name="Ma Y."/>
            <person name="Chen M."/>
            <person name="Hao X."/>
            <person name="Li L."/>
            <person name="Tang Y."/>
            <person name="Lv G."/>
            <person name="Zhou Y."/>
            <person name="Sun X."/>
            <person name="Brodelius P.E."/>
            <person name="Rose J.K.C."/>
            <person name="Tang K."/>
        </authorList>
    </citation>
    <scope>NUCLEOTIDE SEQUENCE [LARGE SCALE GENOMIC DNA]</scope>
    <source>
        <strain evidence="8">cv. Huhao1</strain>
        <tissue evidence="7">Leaf</tissue>
    </source>
</reference>
<evidence type="ECO:0000313" key="7">
    <source>
        <dbReference type="EMBL" id="PWA48926.1"/>
    </source>
</evidence>
<dbReference type="SUPFAM" id="SSF74650">
    <property type="entry name" value="Galactose mutarotase-like"/>
    <property type="match status" value="1"/>
</dbReference>
<protein>
    <recommendedName>
        <fullName evidence="3 5">glucose-6-phosphate 1-epimerase</fullName>
        <ecNumber evidence="3 5">5.1.3.15</ecNumber>
    </recommendedName>
</protein>
<keyword evidence="8" id="KW-1185">Reference proteome</keyword>
<evidence type="ECO:0000256" key="5">
    <source>
        <dbReference type="PIRNR" id="PIRNR016020"/>
    </source>
</evidence>
<dbReference type="InterPro" id="IPR011013">
    <property type="entry name" value="Gal_mutarotase_sf_dom"/>
</dbReference>
<name>A0A2U1LIV4_ARTAN</name>
<feature type="binding site" evidence="6">
    <location>
        <position position="89"/>
    </location>
    <ligand>
        <name>substrate</name>
    </ligand>
</feature>
<comment type="caution">
    <text evidence="7">The sequence shown here is derived from an EMBL/GenBank/DDBJ whole genome shotgun (WGS) entry which is preliminary data.</text>
</comment>
<organism evidence="7 8">
    <name type="scientific">Artemisia annua</name>
    <name type="common">Sweet wormwood</name>
    <dbReference type="NCBI Taxonomy" id="35608"/>
    <lineage>
        <taxon>Eukaryota</taxon>
        <taxon>Viridiplantae</taxon>
        <taxon>Streptophyta</taxon>
        <taxon>Embryophyta</taxon>
        <taxon>Tracheophyta</taxon>
        <taxon>Spermatophyta</taxon>
        <taxon>Magnoliopsida</taxon>
        <taxon>eudicotyledons</taxon>
        <taxon>Gunneridae</taxon>
        <taxon>Pentapetalae</taxon>
        <taxon>asterids</taxon>
        <taxon>campanulids</taxon>
        <taxon>Asterales</taxon>
        <taxon>Asteraceae</taxon>
        <taxon>Asteroideae</taxon>
        <taxon>Anthemideae</taxon>
        <taxon>Artemisiinae</taxon>
        <taxon>Artemisia</taxon>
    </lineage>
</organism>
<dbReference type="GO" id="GO:0005975">
    <property type="term" value="P:carbohydrate metabolic process"/>
    <property type="evidence" value="ECO:0007669"/>
    <property type="project" value="InterPro"/>
</dbReference>
<evidence type="ECO:0000256" key="3">
    <source>
        <dbReference type="ARBA" id="ARBA00012083"/>
    </source>
</evidence>
<dbReference type="EC" id="5.1.3.15" evidence="3 5"/>
<dbReference type="InterPro" id="IPR025532">
    <property type="entry name" value="G6P_1-epimerase"/>
</dbReference>
<evidence type="ECO:0000256" key="2">
    <source>
        <dbReference type="ARBA" id="ARBA00005866"/>
    </source>
</evidence>
<dbReference type="GO" id="GO:0005737">
    <property type="term" value="C:cytoplasm"/>
    <property type="evidence" value="ECO:0007669"/>
    <property type="project" value="TreeGrafter"/>
</dbReference>
<comment type="catalytic activity">
    <reaction evidence="1">
        <text>alpha-D-glucose 6-phosphate = beta-D-glucose 6-phosphate</text>
        <dbReference type="Rhea" id="RHEA:16249"/>
        <dbReference type="ChEBI" id="CHEBI:58225"/>
        <dbReference type="ChEBI" id="CHEBI:58247"/>
        <dbReference type="EC" id="5.1.3.15"/>
    </reaction>
</comment>
<dbReference type="InterPro" id="IPR008183">
    <property type="entry name" value="Aldose_1/G6P_1-epimerase"/>
</dbReference>
<gene>
    <name evidence="7" type="ORF">CTI12_AA483850</name>
</gene>
<evidence type="ECO:0000256" key="1">
    <source>
        <dbReference type="ARBA" id="ARBA00001096"/>
    </source>
</evidence>
<evidence type="ECO:0000313" key="8">
    <source>
        <dbReference type="Proteomes" id="UP000245207"/>
    </source>
</evidence>
<dbReference type="Pfam" id="PF01263">
    <property type="entry name" value="Aldose_epim"/>
    <property type="match status" value="1"/>
</dbReference>
<proteinExistence type="inferred from homology"/>
<dbReference type="Proteomes" id="UP000245207">
    <property type="component" value="Unassembled WGS sequence"/>
</dbReference>
<accession>A0A2U1LIV4</accession>
<dbReference type="GO" id="GO:0030246">
    <property type="term" value="F:carbohydrate binding"/>
    <property type="evidence" value="ECO:0007669"/>
    <property type="project" value="UniProtKB-UniRule"/>
</dbReference>
<dbReference type="OrthoDB" id="1659429at2759"/>
<dbReference type="EMBL" id="PKPP01009158">
    <property type="protein sequence ID" value="PWA48926.1"/>
    <property type="molecule type" value="Genomic_DNA"/>
</dbReference>
<feature type="binding site" evidence="6">
    <location>
        <position position="94"/>
    </location>
    <ligand>
        <name>substrate</name>
    </ligand>
</feature>
<feature type="binding site" evidence="6">
    <location>
        <position position="71"/>
    </location>
    <ligand>
        <name>substrate</name>
    </ligand>
</feature>
<dbReference type="CDD" id="cd09020">
    <property type="entry name" value="D-hex-6-P-epi_like"/>
    <property type="match status" value="1"/>
</dbReference>
<keyword evidence="4 5" id="KW-0413">Isomerase</keyword>
<evidence type="ECO:0000256" key="4">
    <source>
        <dbReference type="ARBA" id="ARBA00023235"/>
    </source>
</evidence>
<dbReference type="InterPro" id="IPR014718">
    <property type="entry name" value="GH-type_carb-bd"/>
</dbReference>
<dbReference type="GO" id="GO:0047938">
    <property type="term" value="F:glucose-6-phosphate 1-epimerase activity"/>
    <property type="evidence" value="ECO:0007669"/>
    <property type="project" value="UniProtKB-UniRule"/>
</dbReference>
<sequence length="314" mass="35153">MAHPAVVSDCKMAIEWVKDSKGIDQIVLRNPRGASAKVSLQGGQVISWRNARGDEYLFNSSKVVKAPKVNRGGIAICFPQFSDCGSLEQQGFARNKLWIVDEAPPPLPAKSSNGSSFIDLLLKPSKEDLKIWPHSFELRLRVCLGLNGNLTLTSRVRNITGKPFRFSFAYHSYLSVSDISEVRIEGLETMDYLDNLCKKERFTDQGDAITFEAEFDRLYLLPLGPPNIVAVLDHQRRRTYVIRREGLSDVVVWNPWAKKAKAMADMGVDEYRRMVCVDGAKVANPITLKPGEEWTGRLEITVAPSSFNSEGLCF</sequence>
<dbReference type="Gene3D" id="2.70.98.10">
    <property type="match status" value="1"/>
</dbReference>
<dbReference type="AlphaFoldDB" id="A0A2U1LIV4"/>